<gene>
    <name evidence="1" type="ORF">IQ249_21565</name>
</gene>
<evidence type="ECO:0000313" key="2">
    <source>
        <dbReference type="Proteomes" id="UP000654482"/>
    </source>
</evidence>
<sequence length="47" mass="5119">MKDYPLWGFSGARSRHFVPTILPKSCCCFSKTQGRAIALRSAQGSTG</sequence>
<protein>
    <submittedName>
        <fullName evidence="1">Uncharacterized protein</fullName>
    </submittedName>
</protein>
<keyword evidence="2" id="KW-1185">Reference proteome</keyword>
<dbReference type="Proteomes" id="UP000654482">
    <property type="component" value="Unassembled WGS sequence"/>
</dbReference>
<proteinExistence type="predicted"/>
<evidence type="ECO:0000313" key="1">
    <source>
        <dbReference type="EMBL" id="MBE9118483.1"/>
    </source>
</evidence>
<reference evidence="1" key="1">
    <citation type="submission" date="2020-10" db="EMBL/GenBank/DDBJ databases">
        <authorList>
            <person name="Castelo-Branco R."/>
            <person name="Eusebio N."/>
            <person name="Adriana R."/>
            <person name="Vieira A."/>
            <person name="Brugerolle De Fraissinette N."/>
            <person name="Rezende De Castro R."/>
            <person name="Schneider M.P."/>
            <person name="Vasconcelos V."/>
            <person name="Leao P.N."/>
        </authorList>
    </citation>
    <scope>NUCLEOTIDE SEQUENCE</scope>
    <source>
        <strain evidence="1">LEGE 07157</strain>
    </source>
</reference>
<organism evidence="1 2">
    <name type="scientific">Lusitaniella coriacea LEGE 07157</name>
    <dbReference type="NCBI Taxonomy" id="945747"/>
    <lineage>
        <taxon>Bacteria</taxon>
        <taxon>Bacillati</taxon>
        <taxon>Cyanobacteriota</taxon>
        <taxon>Cyanophyceae</taxon>
        <taxon>Spirulinales</taxon>
        <taxon>Lusitaniellaceae</taxon>
        <taxon>Lusitaniella</taxon>
    </lineage>
</organism>
<dbReference type="EMBL" id="JADEWZ010000048">
    <property type="protein sequence ID" value="MBE9118483.1"/>
    <property type="molecule type" value="Genomic_DNA"/>
</dbReference>
<dbReference type="AlphaFoldDB" id="A0A8J7IX43"/>
<dbReference type="RefSeq" id="WP_194031567.1">
    <property type="nucleotide sequence ID" value="NZ_JADEWZ010000048.1"/>
</dbReference>
<name>A0A8J7IX43_9CYAN</name>
<accession>A0A8J7IX43</accession>
<comment type="caution">
    <text evidence="1">The sequence shown here is derived from an EMBL/GenBank/DDBJ whole genome shotgun (WGS) entry which is preliminary data.</text>
</comment>